<dbReference type="InterPro" id="IPR050131">
    <property type="entry name" value="Peptidase_S8_subtilisin-like"/>
</dbReference>
<evidence type="ECO:0000256" key="8">
    <source>
        <dbReference type="ARBA" id="ARBA00022801"/>
    </source>
</evidence>
<feature type="domain" description="SLH" evidence="13">
    <location>
        <begin position="387"/>
        <end position="450"/>
    </location>
</feature>
<evidence type="ECO:0000313" key="14">
    <source>
        <dbReference type="EMBL" id="MEN2767365.1"/>
    </source>
</evidence>
<keyword evidence="8 11" id="KW-0378">Hydrolase</keyword>
<keyword evidence="4" id="KW-0964">Secreted</keyword>
<gene>
    <name evidence="14" type="ORF">ABC228_09205</name>
</gene>
<keyword evidence="15" id="KW-1185">Reference proteome</keyword>
<evidence type="ECO:0000256" key="4">
    <source>
        <dbReference type="ARBA" id="ARBA00022525"/>
    </source>
</evidence>
<accession>A0ABU9XH63</accession>
<dbReference type="InterPro" id="IPR022398">
    <property type="entry name" value="Peptidase_S8_His-AS"/>
</dbReference>
<dbReference type="InterPro" id="IPR001119">
    <property type="entry name" value="SLH_dom"/>
</dbReference>
<keyword evidence="10" id="KW-0106">Calcium</keyword>
<comment type="similarity">
    <text evidence="3 11 12">Belongs to the peptidase S8 family.</text>
</comment>
<organism evidence="14 15">
    <name type="scientific">Ornithinibacillus xuwenensis</name>
    <dbReference type="NCBI Taxonomy" id="3144668"/>
    <lineage>
        <taxon>Bacteria</taxon>
        <taxon>Bacillati</taxon>
        <taxon>Bacillota</taxon>
        <taxon>Bacilli</taxon>
        <taxon>Bacillales</taxon>
        <taxon>Bacillaceae</taxon>
        <taxon>Ornithinibacillus</taxon>
    </lineage>
</organism>
<dbReference type="RefSeq" id="WP_345824824.1">
    <property type="nucleotide sequence ID" value="NZ_JBDIML010000002.1"/>
</dbReference>
<evidence type="ECO:0000256" key="6">
    <source>
        <dbReference type="ARBA" id="ARBA00022723"/>
    </source>
</evidence>
<keyword evidence="5 11" id="KW-0645">Protease</keyword>
<dbReference type="Gene3D" id="3.40.50.200">
    <property type="entry name" value="Peptidase S8/S53 domain"/>
    <property type="match status" value="1"/>
</dbReference>
<protein>
    <submittedName>
        <fullName evidence="14">S8 family serine peptidase</fullName>
    </submittedName>
</protein>
<feature type="domain" description="SLH" evidence="13">
    <location>
        <begin position="451"/>
        <end position="506"/>
    </location>
</feature>
<dbReference type="InterPro" id="IPR036852">
    <property type="entry name" value="Peptidase_S8/S53_dom_sf"/>
</dbReference>
<dbReference type="PANTHER" id="PTHR43806">
    <property type="entry name" value="PEPTIDASE S8"/>
    <property type="match status" value="1"/>
</dbReference>
<sequence length="565" mass="61497">MRSFFLFIVILLSACSNESQQEPARDNFDNITKLNTAGEQIPLDNTEAVEHRKVMILAKSGFRPATIMLEYGGEVEQSYEEMNMVAGLIPVDQLENLKQDARIMHLEIDKPVELKPAQVLDWGGVRLQVPNSLASNFTGSGVKIAVIDTGIAIHEDLKIVNGISLVDYTTSFHDDNGHGTHVAGIIGAKNNAIGVVGVAPDSELYAVKVLDQDGTGYLSDVIAGIDWSIQNGMDIINLSLGSNQASPLLETMINKAVSQNMVIVSATGNEGTAAGDVDTVSYPARYTNVIGVGAVDKTNKRASFSSTGSAVEFVAPGVSILSSYVGNSYARMDGTSSATPYVTGVIALLKQINPTITLQAIRTELRNESIDLGSVGRDSWYGFGLVQAPYYFKDIYGHWARNDILTVYEKQWMVGLPDQYFYPSRALTRAEGAAIISRILGLQQATSGEMPFTDVSIKHWAYQDIRTVYQDGLMVGITPNQFQPGKYLTREQMVVMLSRIFSNQQTTRIPFTDVALSRWSYQAIASMYGMGIISGVTPTSFAPAKSVTRAEMAAMLNRISPHLGE</sequence>
<name>A0ABU9XH63_9BACI</name>
<evidence type="ECO:0000256" key="9">
    <source>
        <dbReference type="ARBA" id="ARBA00022825"/>
    </source>
</evidence>
<evidence type="ECO:0000256" key="11">
    <source>
        <dbReference type="PROSITE-ProRule" id="PRU01240"/>
    </source>
</evidence>
<feature type="domain" description="SLH" evidence="13">
    <location>
        <begin position="507"/>
        <end position="565"/>
    </location>
</feature>
<proteinExistence type="inferred from homology"/>
<evidence type="ECO:0000256" key="1">
    <source>
        <dbReference type="ARBA" id="ARBA00001913"/>
    </source>
</evidence>
<keyword evidence="6" id="KW-0479">Metal-binding</keyword>
<dbReference type="PROSITE" id="PS00138">
    <property type="entry name" value="SUBTILASE_SER"/>
    <property type="match status" value="1"/>
</dbReference>
<dbReference type="InterPro" id="IPR034202">
    <property type="entry name" value="Subtilisin_Carlsberg-like"/>
</dbReference>
<evidence type="ECO:0000313" key="15">
    <source>
        <dbReference type="Proteomes" id="UP001444625"/>
    </source>
</evidence>
<keyword evidence="7" id="KW-0732">Signal</keyword>
<comment type="subcellular location">
    <subcellularLocation>
        <location evidence="2">Secreted</location>
    </subcellularLocation>
</comment>
<comment type="caution">
    <text evidence="14">The sequence shown here is derived from an EMBL/GenBank/DDBJ whole genome shotgun (WGS) entry which is preliminary data.</text>
</comment>
<keyword evidence="9 11" id="KW-0720">Serine protease</keyword>
<evidence type="ECO:0000256" key="5">
    <source>
        <dbReference type="ARBA" id="ARBA00022670"/>
    </source>
</evidence>
<comment type="cofactor">
    <cofactor evidence="1">
        <name>Ca(2+)</name>
        <dbReference type="ChEBI" id="CHEBI:29108"/>
    </cofactor>
</comment>
<feature type="active site" description="Charge relay system" evidence="11">
    <location>
        <position position="336"/>
    </location>
</feature>
<dbReference type="PROSITE" id="PS51892">
    <property type="entry name" value="SUBTILASE"/>
    <property type="match status" value="1"/>
</dbReference>
<evidence type="ECO:0000256" key="2">
    <source>
        <dbReference type="ARBA" id="ARBA00004613"/>
    </source>
</evidence>
<reference evidence="14 15" key="1">
    <citation type="submission" date="2024-05" db="EMBL/GenBank/DDBJ databases">
        <authorList>
            <person name="Haq I."/>
            <person name="Ullah Z."/>
            <person name="Ahmad R."/>
            <person name="Li M."/>
            <person name="Tong Y."/>
        </authorList>
    </citation>
    <scope>NUCLEOTIDE SEQUENCE [LARGE SCALE GENOMIC DNA]</scope>
    <source>
        <strain evidence="14 15">16A2E</strain>
    </source>
</reference>
<dbReference type="PROSITE" id="PS00136">
    <property type="entry name" value="SUBTILASE_ASP"/>
    <property type="match status" value="1"/>
</dbReference>
<dbReference type="PRINTS" id="PR00723">
    <property type="entry name" value="SUBTILISIN"/>
</dbReference>
<dbReference type="Pfam" id="PF00082">
    <property type="entry name" value="Peptidase_S8"/>
    <property type="match status" value="1"/>
</dbReference>
<dbReference type="InterPro" id="IPR023827">
    <property type="entry name" value="Peptidase_S8_Asp-AS"/>
</dbReference>
<evidence type="ECO:0000256" key="10">
    <source>
        <dbReference type="ARBA" id="ARBA00022837"/>
    </source>
</evidence>
<evidence type="ECO:0000259" key="13">
    <source>
        <dbReference type="PROSITE" id="PS51272"/>
    </source>
</evidence>
<dbReference type="EMBL" id="JBDIML010000002">
    <property type="protein sequence ID" value="MEN2767365.1"/>
    <property type="molecule type" value="Genomic_DNA"/>
</dbReference>
<dbReference type="PROSITE" id="PS51272">
    <property type="entry name" value="SLH"/>
    <property type="match status" value="3"/>
</dbReference>
<dbReference type="CDD" id="cd07477">
    <property type="entry name" value="Peptidases_S8_Subtilisin_subset"/>
    <property type="match status" value="1"/>
</dbReference>
<evidence type="ECO:0000256" key="12">
    <source>
        <dbReference type="RuleBase" id="RU003355"/>
    </source>
</evidence>
<dbReference type="PROSITE" id="PS00137">
    <property type="entry name" value="SUBTILASE_HIS"/>
    <property type="match status" value="1"/>
</dbReference>
<feature type="active site" description="Charge relay system" evidence="11">
    <location>
        <position position="148"/>
    </location>
</feature>
<feature type="active site" description="Charge relay system" evidence="11">
    <location>
        <position position="178"/>
    </location>
</feature>
<dbReference type="InterPro" id="IPR023828">
    <property type="entry name" value="Peptidase_S8_Ser-AS"/>
</dbReference>
<dbReference type="PROSITE" id="PS51257">
    <property type="entry name" value="PROKAR_LIPOPROTEIN"/>
    <property type="match status" value="1"/>
</dbReference>
<dbReference type="InterPro" id="IPR015500">
    <property type="entry name" value="Peptidase_S8_subtilisin-rel"/>
</dbReference>
<dbReference type="PANTHER" id="PTHR43806:SF11">
    <property type="entry name" value="CEREVISIN-RELATED"/>
    <property type="match status" value="1"/>
</dbReference>
<dbReference type="SUPFAM" id="SSF52743">
    <property type="entry name" value="Subtilisin-like"/>
    <property type="match status" value="1"/>
</dbReference>
<dbReference type="Proteomes" id="UP001444625">
    <property type="component" value="Unassembled WGS sequence"/>
</dbReference>
<dbReference type="InterPro" id="IPR000209">
    <property type="entry name" value="Peptidase_S8/S53_dom"/>
</dbReference>
<dbReference type="Pfam" id="PF00395">
    <property type="entry name" value="SLH"/>
    <property type="match status" value="3"/>
</dbReference>
<evidence type="ECO:0000256" key="3">
    <source>
        <dbReference type="ARBA" id="ARBA00011073"/>
    </source>
</evidence>
<evidence type="ECO:0000256" key="7">
    <source>
        <dbReference type="ARBA" id="ARBA00022729"/>
    </source>
</evidence>